<dbReference type="SUPFAM" id="SSF48403">
    <property type="entry name" value="Ankyrin repeat"/>
    <property type="match status" value="1"/>
</dbReference>
<dbReference type="Proteomes" id="UP000193944">
    <property type="component" value="Unassembled WGS sequence"/>
</dbReference>
<protein>
    <recommendedName>
        <fullName evidence="4">Ankyrin</fullName>
    </recommendedName>
</protein>
<evidence type="ECO:0000313" key="2">
    <source>
        <dbReference type="EMBL" id="ORX68084.1"/>
    </source>
</evidence>
<dbReference type="PROSITE" id="PS50297">
    <property type="entry name" value="ANK_REP_REGION"/>
    <property type="match status" value="2"/>
</dbReference>
<accession>A0A1Y1W4I3</accession>
<feature type="repeat" description="ANK" evidence="1">
    <location>
        <begin position="582"/>
        <end position="614"/>
    </location>
</feature>
<comment type="caution">
    <text evidence="2">The sequence shown here is derived from an EMBL/GenBank/DDBJ whole genome shotgun (WGS) entry which is preliminary data.</text>
</comment>
<reference evidence="2 3" key="2">
    <citation type="submission" date="2016-08" db="EMBL/GenBank/DDBJ databases">
        <title>Pervasive Adenine N6-methylation of Active Genes in Fungi.</title>
        <authorList>
            <consortium name="DOE Joint Genome Institute"/>
            <person name="Mondo S.J."/>
            <person name="Dannebaum R.O."/>
            <person name="Kuo R.C."/>
            <person name="Labutti K."/>
            <person name="Haridas S."/>
            <person name="Kuo A."/>
            <person name="Salamov A."/>
            <person name="Ahrendt S.R."/>
            <person name="Lipzen A."/>
            <person name="Sullivan W."/>
            <person name="Andreopoulos W.B."/>
            <person name="Clum A."/>
            <person name="Lindquist E."/>
            <person name="Daum C."/>
            <person name="Ramamoorthy G.K."/>
            <person name="Gryganskyi A."/>
            <person name="Culley D."/>
            <person name="Magnuson J.K."/>
            <person name="James T.Y."/>
            <person name="O'Malley M.A."/>
            <person name="Stajich J.E."/>
            <person name="Spatafora J.W."/>
            <person name="Visel A."/>
            <person name="Grigoriev I.V."/>
        </authorList>
    </citation>
    <scope>NUCLEOTIDE SEQUENCE [LARGE SCALE GENOMIC DNA]</scope>
    <source>
        <strain evidence="2 3">S4</strain>
    </source>
</reference>
<evidence type="ECO:0000313" key="3">
    <source>
        <dbReference type="Proteomes" id="UP000193944"/>
    </source>
</evidence>
<dbReference type="InterPro" id="IPR036770">
    <property type="entry name" value="Ankyrin_rpt-contain_sf"/>
</dbReference>
<organism evidence="2 3">
    <name type="scientific">Anaeromyces robustus</name>
    <dbReference type="NCBI Taxonomy" id="1754192"/>
    <lineage>
        <taxon>Eukaryota</taxon>
        <taxon>Fungi</taxon>
        <taxon>Fungi incertae sedis</taxon>
        <taxon>Chytridiomycota</taxon>
        <taxon>Chytridiomycota incertae sedis</taxon>
        <taxon>Neocallimastigomycetes</taxon>
        <taxon>Neocallimastigales</taxon>
        <taxon>Neocallimastigaceae</taxon>
        <taxon>Anaeromyces</taxon>
    </lineage>
</organism>
<name>A0A1Y1W4I3_9FUNG</name>
<dbReference type="InterPro" id="IPR002110">
    <property type="entry name" value="Ankyrin_rpt"/>
</dbReference>
<keyword evidence="3" id="KW-1185">Reference proteome</keyword>
<dbReference type="EMBL" id="MCFG01000428">
    <property type="protein sequence ID" value="ORX68084.1"/>
    <property type="molecule type" value="Genomic_DNA"/>
</dbReference>
<gene>
    <name evidence="2" type="ORF">BCR32DRAFT_272531</name>
</gene>
<feature type="repeat" description="ANK" evidence="1">
    <location>
        <begin position="281"/>
        <end position="313"/>
    </location>
</feature>
<sequence>MIINENPNFSEKERFDISDLLISSGADINGKIDFNDYDYDYDYDCQKNIFNYLFKKNLLTVKNLKYILDKNLKIDSNKILIQWIKSFNNELLDTLFEHYIMNHIKEEKFSFIHEKYKNFYECALEEENYNAIEILIKYDIRRKNKEDILMEVIYLFNVDINYLSLDNDNNRNNKGKFKIFFDSIKNEDLKNQIINIVKKEKRAEINEILKKKSYSELNEYIKSHSLKDLKNLNSNYFDILISAIEFKNPLNIILLIINKLEYKSFDFIVEKHESINNFNYSLNTPLLNALAKNRFDVVDVLLYRGANLNLSLYSEENTFNSDSFWKDKKIFDYLDISKKLNSENLKYMINIFNNKQVILKPDFIFNWIQSKKNDLLEIYFNTYLYSTIKDEYYHNAITYKNFNAILILFKNDKRNKDEVLYKIYKFFDFHDKKSYHIQDAYENTTLDGFLYSLNKILSNRYTNNKNEFLSVLNDFKEYPTVKITILSGFKKIKENYEKREKTFDMIENDDKNALTKYFTNNKIQLKEINNFDWDILSYAIDNDVSIDLIKFLIKKYEECNLSFNYGIEIDNKYIYNDVILPRFENPLHLAIAKNDFEVANLLIEKGADINFEIEGMEPLYLYKKRFLTRENLEFMLNHGFNKYIYLLKQCIYNCYNHFDSLDPNVLIGNKIRTERDIFYDKIMDHYLYNEFSKQEVSLNEELKKKIFFKKEKLVDELLIDFVNQEIPDGYGGSSGSSSNSFYELIIKTEDDKEFRQILCEKYNAKMKELREKRYDNLYNNEKFINYSTYITKIKRKNKK</sequence>
<dbReference type="PROSITE" id="PS50088">
    <property type="entry name" value="ANK_REPEAT"/>
    <property type="match status" value="2"/>
</dbReference>
<dbReference type="PANTHER" id="PTHR24118">
    <property type="entry name" value="POTE ANKYRIN DOMAIN"/>
    <property type="match status" value="1"/>
</dbReference>
<keyword evidence="1" id="KW-0040">ANK repeat</keyword>
<evidence type="ECO:0000256" key="1">
    <source>
        <dbReference type="PROSITE-ProRule" id="PRU00023"/>
    </source>
</evidence>
<evidence type="ECO:0008006" key="4">
    <source>
        <dbReference type="Google" id="ProtNLM"/>
    </source>
</evidence>
<proteinExistence type="predicted"/>
<dbReference type="Gene3D" id="1.25.40.20">
    <property type="entry name" value="Ankyrin repeat-containing domain"/>
    <property type="match status" value="2"/>
</dbReference>
<dbReference type="SMART" id="SM00248">
    <property type="entry name" value="ANK"/>
    <property type="match status" value="5"/>
</dbReference>
<dbReference type="Pfam" id="PF12796">
    <property type="entry name" value="Ank_2"/>
    <property type="match status" value="1"/>
</dbReference>
<dbReference type="OrthoDB" id="10509636at2759"/>
<dbReference type="PANTHER" id="PTHR24118:SF99">
    <property type="entry name" value="POTE ANKYRIN DOMAIN FAMILY MEMBER 3C-RELATED"/>
    <property type="match status" value="1"/>
</dbReference>
<reference evidence="2 3" key="1">
    <citation type="submission" date="2016-08" db="EMBL/GenBank/DDBJ databases">
        <title>A Parts List for Fungal Cellulosomes Revealed by Comparative Genomics.</title>
        <authorList>
            <consortium name="DOE Joint Genome Institute"/>
            <person name="Haitjema C.H."/>
            <person name="Gilmore S.P."/>
            <person name="Henske J.K."/>
            <person name="Solomon K.V."/>
            <person name="De Groot R."/>
            <person name="Kuo A."/>
            <person name="Mondo S.J."/>
            <person name="Salamov A.A."/>
            <person name="Labutti K."/>
            <person name="Zhao Z."/>
            <person name="Chiniquy J."/>
            <person name="Barry K."/>
            <person name="Brewer H.M."/>
            <person name="Purvine S.O."/>
            <person name="Wright A.T."/>
            <person name="Boxma B."/>
            <person name="Van Alen T."/>
            <person name="Hackstein J.H."/>
            <person name="Baker S.E."/>
            <person name="Grigoriev I.V."/>
            <person name="O'Malley M.A."/>
        </authorList>
    </citation>
    <scope>NUCLEOTIDE SEQUENCE [LARGE SCALE GENOMIC DNA]</scope>
    <source>
        <strain evidence="2 3">S4</strain>
    </source>
</reference>
<dbReference type="AlphaFoldDB" id="A0A1Y1W4I3"/>